<dbReference type="AlphaFoldDB" id="A0A6J6XU28"/>
<dbReference type="EMBL" id="CAFAAI010000166">
    <property type="protein sequence ID" value="CAB4800690.1"/>
    <property type="molecule type" value="Genomic_DNA"/>
</dbReference>
<organism evidence="1">
    <name type="scientific">freshwater metagenome</name>
    <dbReference type="NCBI Taxonomy" id="449393"/>
    <lineage>
        <taxon>unclassified sequences</taxon>
        <taxon>metagenomes</taxon>
        <taxon>ecological metagenomes</taxon>
    </lineage>
</organism>
<evidence type="ECO:0000313" key="1">
    <source>
        <dbReference type="EMBL" id="CAB4800690.1"/>
    </source>
</evidence>
<sequence length="264" mass="29384">MSSDARKAVDVRTGEHAVSANMTLGPVATERCEVTRVASDYVVGCRCSVCLSDTSKADRDVVANRSRETKWARWADWCGVKVVEGHASGVAALLLNHRDRQWNCRDRQRLDGRPHCSYAHGGNYESSRCGNPRLRKITCVTHVYSPTFSLVFWFHRGSPHGELLFTRRSRCGDQPELSIVQVRVGRVSHPRPTGNSLFGLRELGSSHPRPHPPCYCGEICVVKARVVTHASGSVPDFPETASAVRYFTSALSHIVFNKDREILN</sequence>
<gene>
    <name evidence="1" type="ORF">UFOPK2992_01004</name>
</gene>
<name>A0A6J6XU28_9ZZZZ</name>
<reference evidence="1" key="1">
    <citation type="submission" date="2020-05" db="EMBL/GenBank/DDBJ databases">
        <authorList>
            <person name="Chiriac C."/>
            <person name="Salcher M."/>
            <person name="Ghai R."/>
            <person name="Kavagutti S V."/>
        </authorList>
    </citation>
    <scope>NUCLEOTIDE SEQUENCE</scope>
</reference>
<accession>A0A6J6XU28</accession>
<protein>
    <submittedName>
        <fullName evidence="1">Unannotated protein</fullName>
    </submittedName>
</protein>
<proteinExistence type="predicted"/>